<dbReference type="AlphaFoldDB" id="A0A379JKX1"/>
<dbReference type="GO" id="GO:0003700">
    <property type="term" value="F:DNA-binding transcription factor activity"/>
    <property type="evidence" value="ECO:0007669"/>
    <property type="project" value="TreeGrafter"/>
</dbReference>
<dbReference type="PRINTS" id="PR00455">
    <property type="entry name" value="HTHTETR"/>
</dbReference>
<organism evidence="4 5">
    <name type="scientific">Nocardia otitidiscaviarum</name>
    <dbReference type="NCBI Taxonomy" id="1823"/>
    <lineage>
        <taxon>Bacteria</taxon>
        <taxon>Bacillati</taxon>
        <taxon>Actinomycetota</taxon>
        <taxon>Actinomycetes</taxon>
        <taxon>Mycobacteriales</taxon>
        <taxon>Nocardiaceae</taxon>
        <taxon>Nocardia</taxon>
    </lineage>
</organism>
<dbReference type="RefSeq" id="WP_039814723.1">
    <property type="nucleotide sequence ID" value="NZ_UGRY01000007.1"/>
</dbReference>
<dbReference type="InterPro" id="IPR050109">
    <property type="entry name" value="HTH-type_TetR-like_transc_reg"/>
</dbReference>
<dbReference type="Gene3D" id="1.10.357.10">
    <property type="entry name" value="Tetracycline Repressor, domain 2"/>
    <property type="match status" value="1"/>
</dbReference>
<keyword evidence="1 2" id="KW-0238">DNA-binding</keyword>
<sequence length="223" mass="24228">MTDRPLEDVRPPAHRPSRRHLVVAAAVRVFARKGFADTAIQDIADDAGMGSAAVYYHFTGKEELFDAALRQAMDASSAAAEAAWPRDAPADERTLDRIVTAVWDWTVRDPDAFRLLTGQSHGGATPGSRTLAAEYAARHERRAHDYFGADPVPATPRAAAAVRALRALRIRTMIMTTIAVHPLRLDDGPLAGIPDEDLRTALIEVCHRMVKGREPGPAAPAQE</sequence>
<accession>A0A379JKX1</accession>
<dbReference type="PANTHER" id="PTHR30055">
    <property type="entry name" value="HTH-TYPE TRANSCRIPTIONAL REGULATOR RUTR"/>
    <property type="match status" value="1"/>
</dbReference>
<keyword evidence="5" id="KW-1185">Reference proteome</keyword>
<feature type="domain" description="HTH tetR-type" evidence="3">
    <location>
        <begin position="16"/>
        <end position="76"/>
    </location>
</feature>
<evidence type="ECO:0000256" key="2">
    <source>
        <dbReference type="PROSITE-ProRule" id="PRU00335"/>
    </source>
</evidence>
<dbReference type="InterPro" id="IPR009057">
    <property type="entry name" value="Homeodomain-like_sf"/>
</dbReference>
<protein>
    <submittedName>
        <fullName evidence="4">HTH-type transcriptional repressor KstR2</fullName>
    </submittedName>
</protein>
<proteinExistence type="predicted"/>
<evidence type="ECO:0000313" key="4">
    <source>
        <dbReference type="EMBL" id="SUD49252.1"/>
    </source>
</evidence>
<reference evidence="4 5" key="1">
    <citation type="submission" date="2018-06" db="EMBL/GenBank/DDBJ databases">
        <authorList>
            <consortium name="Pathogen Informatics"/>
            <person name="Doyle S."/>
        </authorList>
    </citation>
    <scope>NUCLEOTIDE SEQUENCE [LARGE SCALE GENOMIC DNA]</scope>
    <source>
        <strain evidence="4 5">NCTC1934</strain>
    </source>
</reference>
<dbReference type="GO" id="GO:0000976">
    <property type="term" value="F:transcription cis-regulatory region binding"/>
    <property type="evidence" value="ECO:0007669"/>
    <property type="project" value="TreeGrafter"/>
</dbReference>
<name>A0A379JKX1_9NOCA</name>
<evidence type="ECO:0000256" key="1">
    <source>
        <dbReference type="ARBA" id="ARBA00023125"/>
    </source>
</evidence>
<dbReference type="EMBL" id="UGRY01000007">
    <property type="protein sequence ID" value="SUD49252.1"/>
    <property type="molecule type" value="Genomic_DNA"/>
</dbReference>
<dbReference type="InterPro" id="IPR001647">
    <property type="entry name" value="HTH_TetR"/>
</dbReference>
<evidence type="ECO:0000313" key="5">
    <source>
        <dbReference type="Proteomes" id="UP000255467"/>
    </source>
</evidence>
<dbReference type="PROSITE" id="PS50977">
    <property type="entry name" value="HTH_TETR_2"/>
    <property type="match status" value="1"/>
</dbReference>
<dbReference type="PANTHER" id="PTHR30055:SF235">
    <property type="entry name" value="TRANSCRIPTIONAL REGULATORY PROTEIN"/>
    <property type="match status" value="1"/>
</dbReference>
<dbReference type="Pfam" id="PF00440">
    <property type="entry name" value="TetR_N"/>
    <property type="match status" value="1"/>
</dbReference>
<evidence type="ECO:0000259" key="3">
    <source>
        <dbReference type="PROSITE" id="PS50977"/>
    </source>
</evidence>
<dbReference type="SUPFAM" id="SSF46689">
    <property type="entry name" value="Homeodomain-like"/>
    <property type="match status" value="1"/>
</dbReference>
<gene>
    <name evidence="4" type="primary">kstR2_11</name>
    <name evidence="4" type="ORF">NCTC1934_06604</name>
</gene>
<dbReference type="Proteomes" id="UP000255467">
    <property type="component" value="Unassembled WGS sequence"/>
</dbReference>
<feature type="DNA-binding region" description="H-T-H motif" evidence="2">
    <location>
        <begin position="39"/>
        <end position="58"/>
    </location>
</feature>
<dbReference type="STRING" id="1406858.GCA_000710895_06811"/>
<dbReference type="OrthoDB" id="5119743at2"/>